<dbReference type="SMART" id="SM00849">
    <property type="entry name" value="Lactamase_B"/>
    <property type="match status" value="1"/>
</dbReference>
<dbReference type="InterPro" id="IPR036866">
    <property type="entry name" value="RibonucZ/Hydroxyglut_hydro"/>
</dbReference>
<sequence length="284" mass="30413">MLSRVPAQPDGLLVRFWGVRGSTNASGRAYQEFGGHTACVEIRCGDRLFVVDAGSGIGALGASLGDGAPEEVDILLSHLHLDHVVGLPFFRPLHLGRTVRIHAGNLGGASPKEPLDRLFSPPLFPLRLDQIDPAVSYHGFRAGETLHLPDGTAVATCMLDHPSGSTGYRFDHGGRSVCYVSDVEHLEPWPSPDLIRFVSGADLMIYDAMFSQEQYPACRGWGHSTWQAGLALCRAGHVGAMAIFHTHPADDDSVLRSVEAAVQAEMPTAFVAREGASLVFAPVA</sequence>
<dbReference type="GO" id="GO:0016787">
    <property type="term" value="F:hydrolase activity"/>
    <property type="evidence" value="ECO:0007669"/>
    <property type="project" value="UniProtKB-KW"/>
</dbReference>
<dbReference type="SUPFAM" id="SSF56281">
    <property type="entry name" value="Metallo-hydrolase/oxidoreductase"/>
    <property type="match status" value="1"/>
</dbReference>
<dbReference type="Gene3D" id="3.60.15.10">
    <property type="entry name" value="Ribonuclease Z/Hydroxyacylglutathione hydrolase-like"/>
    <property type="match status" value="1"/>
</dbReference>
<dbReference type="EMBL" id="VUOA01000017">
    <property type="protein sequence ID" value="KAA2237933.1"/>
    <property type="molecule type" value="Genomic_DNA"/>
</dbReference>
<organism evidence="2 3">
    <name type="scientific">Salinarimonas soli</name>
    <dbReference type="NCBI Taxonomy" id="1638099"/>
    <lineage>
        <taxon>Bacteria</taxon>
        <taxon>Pseudomonadati</taxon>
        <taxon>Pseudomonadota</taxon>
        <taxon>Alphaproteobacteria</taxon>
        <taxon>Hyphomicrobiales</taxon>
        <taxon>Salinarimonadaceae</taxon>
        <taxon>Salinarimonas</taxon>
    </lineage>
</organism>
<keyword evidence="3" id="KW-1185">Reference proteome</keyword>
<evidence type="ECO:0000259" key="1">
    <source>
        <dbReference type="SMART" id="SM00849"/>
    </source>
</evidence>
<evidence type="ECO:0000313" key="3">
    <source>
        <dbReference type="Proteomes" id="UP000323142"/>
    </source>
</evidence>
<feature type="domain" description="Metallo-beta-lactamase" evidence="1">
    <location>
        <begin position="36"/>
        <end position="221"/>
    </location>
</feature>
<accession>A0A5B2VEG3</accession>
<protein>
    <submittedName>
        <fullName evidence="2">MBL fold metallo-hydrolase</fullName>
    </submittedName>
</protein>
<proteinExistence type="predicted"/>
<dbReference type="CDD" id="cd07715">
    <property type="entry name" value="TaR3-like_MBL-fold"/>
    <property type="match status" value="1"/>
</dbReference>
<comment type="caution">
    <text evidence="2">The sequence shown here is derived from an EMBL/GenBank/DDBJ whole genome shotgun (WGS) entry which is preliminary data.</text>
</comment>
<name>A0A5B2VEG3_9HYPH</name>
<dbReference type="Proteomes" id="UP000323142">
    <property type="component" value="Unassembled WGS sequence"/>
</dbReference>
<evidence type="ECO:0000313" key="2">
    <source>
        <dbReference type="EMBL" id="KAA2237933.1"/>
    </source>
</evidence>
<gene>
    <name evidence="2" type="ORF">F0L46_07705</name>
</gene>
<dbReference type="OrthoDB" id="9803916at2"/>
<dbReference type="AlphaFoldDB" id="A0A5B2VEG3"/>
<reference evidence="2 3" key="1">
    <citation type="submission" date="2019-09" db="EMBL/GenBank/DDBJ databases">
        <title>Salinarimonas rosea gen. nov., sp. nov., a new member of the a-2 subgroup of the Proteobacteria.</title>
        <authorList>
            <person name="Liu J."/>
        </authorList>
    </citation>
    <scope>NUCLEOTIDE SEQUENCE [LARGE SCALE GENOMIC DNA]</scope>
    <source>
        <strain evidence="2 3">BN140002</strain>
    </source>
</reference>
<dbReference type="Pfam" id="PF12706">
    <property type="entry name" value="Lactamase_B_2"/>
    <property type="match status" value="1"/>
</dbReference>
<reference evidence="2 3" key="2">
    <citation type="submission" date="2019-09" db="EMBL/GenBank/DDBJ databases">
        <authorList>
            <person name="Jin C."/>
        </authorList>
    </citation>
    <scope>NUCLEOTIDE SEQUENCE [LARGE SCALE GENOMIC DNA]</scope>
    <source>
        <strain evidence="2 3">BN140002</strain>
    </source>
</reference>
<keyword evidence="2" id="KW-0378">Hydrolase</keyword>
<dbReference type="InterPro" id="IPR001279">
    <property type="entry name" value="Metallo-B-lactamas"/>
</dbReference>